<reference evidence="2 3" key="1">
    <citation type="submission" date="2024-03" db="EMBL/GenBank/DDBJ databases">
        <title>Adaptation during the transition from Ophiocordyceps entomopathogen to insect associate is accompanied by gene loss and intensified selection.</title>
        <authorList>
            <person name="Ward C.M."/>
            <person name="Onetto C.A."/>
            <person name="Borneman A.R."/>
        </authorList>
    </citation>
    <scope>NUCLEOTIDE SEQUENCE [LARGE SCALE GENOMIC DNA]</scope>
    <source>
        <strain evidence="2">AWRI1</strain>
        <tissue evidence="2">Single Adult Female</tissue>
    </source>
</reference>
<organism evidence="2 3">
    <name type="scientific">Parthenolecanium corni</name>
    <dbReference type="NCBI Taxonomy" id="536013"/>
    <lineage>
        <taxon>Eukaryota</taxon>
        <taxon>Metazoa</taxon>
        <taxon>Ecdysozoa</taxon>
        <taxon>Arthropoda</taxon>
        <taxon>Hexapoda</taxon>
        <taxon>Insecta</taxon>
        <taxon>Pterygota</taxon>
        <taxon>Neoptera</taxon>
        <taxon>Paraneoptera</taxon>
        <taxon>Hemiptera</taxon>
        <taxon>Sternorrhyncha</taxon>
        <taxon>Coccoidea</taxon>
        <taxon>Coccidae</taxon>
        <taxon>Parthenolecanium</taxon>
    </lineage>
</organism>
<dbReference type="EMBL" id="JBBCAQ010000022">
    <property type="protein sequence ID" value="KAK7591189.1"/>
    <property type="molecule type" value="Genomic_DNA"/>
</dbReference>
<comment type="caution">
    <text evidence="2">The sequence shown here is derived from an EMBL/GenBank/DDBJ whole genome shotgun (WGS) entry which is preliminary data.</text>
</comment>
<name>A0AAN9TJ33_9HEMI</name>
<dbReference type="AlphaFoldDB" id="A0AAN9TJ33"/>
<gene>
    <name evidence="2" type="ORF">V9T40_002802</name>
</gene>
<evidence type="ECO:0000313" key="2">
    <source>
        <dbReference type="EMBL" id="KAK7591189.1"/>
    </source>
</evidence>
<feature type="compositionally biased region" description="Basic and acidic residues" evidence="1">
    <location>
        <begin position="70"/>
        <end position="87"/>
    </location>
</feature>
<accession>A0AAN9TJ33</accession>
<feature type="region of interest" description="Disordered" evidence="1">
    <location>
        <begin position="58"/>
        <end position="87"/>
    </location>
</feature>
<sequence length="87" mass="9821">MSTKCCGTLAAQADLDPSKGQDNIQEIIAKDFLESDEYPRMIKMMIEYMEDAAKKLEKLDADSESSTTNDFKKEPETPTLELRKIDA</sequence>
<evidence type="ECO:0000256" key="1">
    <source>
        <dbReference type="SAM" id="MobiDB-lite"/>
    </source>
</evidence>
<proteinExistence type="predicted"/>
<dbReference type="Proteomes" id="UP001367676">
    <property type="component" value="Unassembled WGS sequence"/>
</dbReference>
<evidence type="ECO:0000313" key="3">
    <source>
        <dbReference type="Proteomes" id="UP001367676"/>
    </source>
</evidence>
<protein>
    <submittedName>
        <fullName evidence="2">Uncharacterized protein</fullName>
    </submittedName>
</protein>
<keyword evidence="3" id="KW-1185">Reference proteome</keyword>